<protein>
    <submittedName>
        <fullName evidence="1">Uncharacterized protein</fullName>
    </submittedName>
</protein>
<evidence type="ECO:0000313" key="1">
    <source>
        <dbReference type="EMBL" id="DAF62011.1"/>
    </source>
</evidence>
<accession>A0A8S5TG56</accession>
<reference evidence="1" key="1">
    <citation type="journal article" date="2021" name="Proc. Natl. Acad. Sci. U.S.A.">
        <title>A Catalog of Tens of Thousands of Viruses from Human Metagenomes Reveals Hidden Associations with Chronic Diseases.</title>
        <authorList>
            <person name="Tisza M.J."/>
            <person name="Buck C.B."/>
        </authorList>
    </citation>
    <scope>NUCLEOTIDE SEQUENCE</scope>
    <source>
        <strain evidence="1">CtP0x5</strain>
    </source>
</reference>
<name>A0A8S5TG56_9CAUD</name>
<proteinExistence type="predicted"/>
<organism evidence="1">
    <name type="scientific">Siphoviridae sp. ctP0x5</name>
    <dbReference type="NCBI Taxonomy" id="2827863"/>
    <lineage>
        <taxon>Viruses</taxon>
        <taxon>Duplodnaviria</taxon>
        <taxon>Heunggongvirae</taxon>
        <taxon>Uroviricota</taxon>
        <taxon>Caudoviricetes</taxon>
    </lineage>
</organism>
<sequence length="61" mass="7377">MTLKEYITEYKPETIQLIHKKHLISIDKRLQGSTELIEIFSNITYEFMTYSPDTKHLILYR</sequence>
<dbReference type="EMBL" id="BK032818">
    <property type="protein sequence ID" value="DAF62011.1"/>
    <property type="molecule type" value="Genomic_DNA"/>
</dbReference>